<evidence type="ECO:0000256" key="1">
    <source>
        <dbReference type="SAM" id="MobiDB-lite"/>
    </source>
</evidence>
<keyword evidence="2" id="KW-0812">Transmembrane</keyword>
<sequence length="223" mass="22191">SVTTGVVLSTVSLEVGGFNLGGLTISGAEQDFTTIALVGISSGTDSNGNSVSQTTYSREIINSDALAFTTTTDGEIIINTLVPGTLYTEIDTIVESASGYYMSGSQFLGGPEEYTTCSLASDGTGGCSYADFFLESTTNGISSDTVSQGQFSGSVVAATVTLVDQAVATGSTTSAGTASAATSGTVSGSNPGAASNGGVSQKINFLGLVYLLTAPVILVFGAI</sequence>
<feature type="transmembrane region" description="Helical" evidence="2">
    <location>
        <begin position="203"/>
        <end position="222"/>
    </location>
</feature>
<dbReference type="Proteomes" id="UP000799118">
    <property type="component" value="Unassembled WGS sequence"/>
</dbReference>
<feature type="non-terminal residue" evidence="3">
    <location>
        <position position="1"/>
    </location>
</feature>
<accession>A0A6A4HHR7</accession>
<evidence type="ECO:0000256" key="2">
    <source>
        <dbReference type="SAM" id="Phobius"/>
    </source>
</evidence>
<gene>
    <name evidence="3" type="ORF">BT96DRAFT_1035662</name>
</gene>
<keyword evidence="4" id="KW-1185">Reference proteome</keyword>
<feature type="region of interest" description="Disordered" evidence="1">
    <location>
        <begin position="174"/>
        <end position="194"/>
    </location>
</feature>
<name>A0A6A4HHR7_9AGAR</name>
<keyword evidence="2" id="KW-0472">Membrane</keyword>
<protein>
    <submittedName>
        <fullName evidence="3">Uncharacterized protein</fullName>
    </submittedName>
</protein>
<dbReference type="OrthoDB" id="3068024at2759"/>
<organism evidence="3 4">
    <name type="scientific">Gymnopus androsaceus JB14</name>
    <dbReference type="NCBI Taxonomy" id="1447944"/>
    <lineage>
        <taxon>Eukaryota</taxon>
        <taxon>Fungi</taxon>
        <taxon>Dikarya</taxon>
        <taxon>Basidiomycota</taxon>
        <taxon>Agaricomycotina</taxon>
        <taxon>Agaricomycetes</taxon>
        <taxon>Agaricomycetidae</taxon>
        <taxon>Agaricales</taxon>
        <taxon>Marasmiineae</taxon>
        <taxon>Omphalotaceae</taxon>
        <taxon>Gymnopus</taxon>
    </lineage>
</organism>
<keyword evidence="2" id="KW-1133">Transmembrane helix</keyword>
<proteinExistence type="predicted"/>
<dbReference type="EMBL" id="ML769496">
    <property type="protein sequence ID" value="KAE9397473.1"/>
    <property type="molecule type" value="Genomic_DNA"/>
</dbReference>
<evidence type="ECO:0000313" key="3">
    <source>
        <dbReference type="EMBL" id="KAE9397473.1"/>
    </source>
</evidence>
<reference evidence="3" key="1">
    <citation type="journal article" date="2019" name="Environ. Microbiol.">
        <title>Fungal ecological strategies reflected in gene transcription - a case study of two litter decomposers.</title>
        <authorList>
            <person name="Barbi F."/>
            <person name="Kohler A."/>
            <person name="Barry K."/>
            <person name="Baskaran P."/>
            <person name="Daum C."/>
            <person name="Fauchery L."/>
            <person name="Ihrmark K."/>
            <person name="Kuo A."/>
            <person name="LaButti K."/>
            <person name="Lipzen A."/>
            <person name="Morin E."/>
            <person name="Grigoriev I.V."/>
            <person name="Henrissat B."/>
            <person name="Lindahl B."/>
            <person name="Martin F."/>
        </authorList>
    </citation>
    <scope>NUCLEOTIDE SEQUENCE</scope>
    <source>
        <strain evidence="3">JB14</strain>
    </source>
</reference>
<evidence type="ECO:0000313" key="4">
    <source>
        <dbReference type="Proteomes" id="UP000799118"/>
    </source>
</evidence>
<dbReference type="AlphaFoldDB" id="A0A6A4HHR7"/>